<dbReference type="EMBL" id="CWJL01000005">
    <property type="protein sequence ID" value="CRY65471.1"/>
    <property type="molecule type" value="Genomic_DNA"/>
</dbReference>
<evidence type="ECO:0000313" key="2">
    <source>
        <dbReference type="EMBL" id="CNH13634.1"/>
    </source>
</evidence>
<gene>
    <name evidence="2" type="ORF">ERS008529_00430</name>
    <name evidence="3" type="ORF">ERS137968_01338</name>
</gene>
<dbReference type="AlphaFoldDB" id="A0A0T9NIY3"/>
<sequence length="100" mass="11431">MQLPQYYKQVIKGGLSMGLSEEESIRRLTNEKSSIGHSAKWVAIISAIYFVIMLFYQHELGVLALAGGIFVVSFSIWMKKRQKVKSYQDQLQQMSDDKAL</sequence>
<proteinExistence type="predicted"/>
<feature type="transmembrane region" description="Helical" evidence="1">
    <location>
        <begin position="38"/>
        <end position="56"/>
    </location>
</feature>
<reference evidence="3 4" key="2">
    <citation type="submission" date="2015-03" db="EMBL/GenBank/DDBJ databases">
        <authorList>
            <consortium name="Pathogen Informatics"/>
            <person name="Murphy D."/>
        </authorList>
    </citation>
    <scope>NUCLEOTIDE SEQUENCE [LARGE SCALE GENOMIC DNA]</scope>
    <source>
        <strain evidence="3">Type strain: CIP110230</strain>
        <strain evidence="4">type strain: CIP110230</strain>
    </source>
</reference>
<evidence type="ECO:0000313" key="4">
    <source>
        <dbReference type="Proteomes" id="UP000044625"/>
    </source>
</evidence>
<keyword evidence="1" id="KW-1133">Transmembrane helix</keyword>
<feature type="transmembrane region" description="Helical" evidence="1">
    <location>
        <begin position="62"/>
        <end position="78"/>
    </location>
</feature>
<dbReference type="Proteomes" id="UP000045840">
    <property type="component" value="Unassembled WGS sequence"/>
</dbReference>
<organism evidence="2 5">
    <name type="scientific">Yersinia pekkanenii</name>
    <dbReference type="NCBI Taxonomy" id="1288385"/>
    <lineage>
        <taxon>Bacteria</taxon>
        <taxon>Pseudomonadati</taxon>
        <taxon>Pseudomonadota</taxon>
        <taxon>Gammaproteobacteria</taxon>
        <taxon>Enterobacterales</taxon>
        <taxon>Yersiniaceae</taxon>
        <taxon>Yersinia</taxon>
    </lineage>
</organism>
<dbReference type="EMBL" id="CQAZ01000003">
    <property type="protein sequence ID" value="CNH13634.1"/>
    <property type="molecule type" value="Genomic_DNA"/>
</dbReference>
<keyword evidence="4" id="KW-1185">Reference proteome</keyword>
<protein>
    <submittedName>
        <fullName evidence="2">Uncharacterized protein</fullName>
    </submittedName>
</protein>
<reference evidence="2" key="1">
    <citation type="submission" date="2015-03" db="EMBL/GenBank/DDBJ databases">
        <authorList>
            <person name="Murphy D."/>
        </authorList>
    </citation>
    <scope>NUCLEOTIDE SEQUENCE [LARGE SCALE GENOMIC DNA]</scope>
    <source>
        <strain evidence="2">A125KOH2</strain>
    </source>
</reference>
<name>A0A0T9NIY3_9GAMM</name>
<evidence type="ECO:0000256" key="1">
    <source>
        <dbReference type="SAM" id="Phobius"/>
    </source>
</evidence>
<reference evidence="5" key="3">
    <citation type="submission" date="2015-03" db="EMBL/GenBank/DDBJ databases">
        <authorList>
            <consortium name="Pathogen Informatics"/>
        </authorList>
    </citation>
    <scope>NUCLEOTIDE SEQUENCE [LARGE SCALE GENOMIC DNA]</scope>
    <source>
        <strain evidence="5">A125KOH2</strain>
    </source>
</reference>
<evidence type="ECO:0000313" key="5">
    <source>
        <dbReference type="Proteomes" id="UP000045840"/>
    </source>
</evidence>
<dbReference type="Proteomes" id="UP000044625">
    <property type="component" value="Unassembled WGS sequence"/>
</dbReference>
<accession>A0A0T9NIY3</accession>
<evidence type="ECO:0000313" key="3">
    <source>
        <dbReference type="EMBL" id="CRY65471.1"/>
    </source>
</evidence>
<keyword evidence="1" id="KW-0812">Transmembrane</keyword>
<keyword evidence="1" id="KW-0472">Membrane</keyword>